<evidence type="ECO:0000313" key="3">
    <source>
        <dbReference type="EMBL" id="KAK3271679.1"/>
    </source>
</evidence>
<accession>A0AAE0G4Z2</accession>
<organism evidence="3 4">
    <name type="scientific">Cymbomonas tetramitiformis</name>
    <dbReference type="NCBI Taxonomy" id="36881"/>
    <lineage>
        <taxon>Eukaryota</taxon>
        <taxon>Viridiplantae</taxon>
        <taxon>Chlorophyta</taxon>
        <taxon>Pyramimonadophyceae</taxon>
        <taxon>Pyramimonadales</taxon>
        <taxon>Pyramimonadaceae</taxon>
        <taxon>Cymbomonas</taxon>
    </lineage>
</organism>
<dbReference type="AlphaFoldDB" id="A0AAE0G4Z2"/>
<evidence type="ECO:0000256" key="1">
    <source>
        <dbReference type="SAM" id="MobiDB-lite"/>
    </source>
</evidence>
<feature type="compositionally biased region" description="Acidic residues" evidence="1">
    <location>
        <begin position="77"/>
        <end position="86"/>
    </location>
</feature>
<feature type="signal peptide" evidence="2">
    <location>
        <begin position="1"/>
        <end position="23"/>
    </location>
</feature>
<gene>
    <name evidence="3" type="ORF">CYMTET_19988</name>
</gene>
<name>A0AAE0G4Z2_9CHLO</name>
<sequence>MAPTSRVWLCTLFMVLCAPQMHALLCENQTSTNVMLAAQSGSGSRAVALLLDRMGIFMATGPLECRFGATATRLAPGDDDDDDDDVGTPQSACFRSESDTDGACSDRHFDYKIVDSHATYDLIQGMVTSTRSMCYARPNVTNSQWEGSAGDLRGATPFSFSIFWRMNSTTACL</sequence>
<comment type="caution">
    <text evidence="3">The sequence shown here is derived from an EMBL/GenBank/DDBJ whole genome shotgun (WGS) entry which is preliminary data.</text>
</comment>
<evidence type="ECO:0000256" key="2">
    <source>
        <dbReference type="SAM" id="SignalP"/>
    </source>
</evidence>
<protein>
    <submittedName>
        <fullName evidence="3">Uncharacterized protein</fullName>
    </submittedName>
</protein>
<dbReference type="EMBL" id="LGRX02009446">
    <property type="protein sequence ID" value="KAK3271679.1"/>
    <property type="molecule type" value="Genomic_DNA"/>
</dbReference>
<feature type="region of interest" description="Disordered" evidence="1">
    <location>
        <begin position="74"/>
        <end position="101"/>
    </location>
</feature>
<reference evidence="3 4" key="1">
    <citation type="journal article" date="2015" name="Genome Biol. Evol.">
        <title>Comparative Genomics of a Bacterivorous Green Alga Reveals Evolutionary Causalities and Consequences of Phago-Mixotrophic Mode of Nutrition.</title>
        <authorList>
            <person name="Burns J.A."/>
            <person name="Paasch A."/>
            <person name="Narechania A."/>
            <person name="Kim E."/>
        </authorList>
    </citation>
    <scope>NUCLEOTIDE SEQUENCE [LARGE SCALE GENOMIC DNA]</scope>
    <source>
        <strain evidence="3 4">PLY_AMNH</strain>
    </source>
</reference>
<keyword evidence="2" id="KW-0732">Signal</keyword>
<dbReference type="Proteomes" id="UP001190700">
    <property type="component" value="Unassembled WGS sequence"/>
</dbReference>
<feature type="chain" id="PRO_5042025885" evidence="2">
    <location>
        <begin position="24"/>
        <end position="173"/>
    </location>
</feature>
<proteinExistence type="predicted"/>
<evidence type="ECO:0000313" key="4">
    <source>
        <dbReference type="Proteomes" id="UP001190700"/>
    </source>
</evidence>
<keyword evidence="4" id="KW-1185">Reference proteome</keyword>